<dbReference type="FunFam" id="3.30.200.160:FF:000002">
    <property type="entry name" value="Transcription factor IIIC, subunit 5"/>
    <property type="match status" value="1"/>
</dbReference>
<dbReference type="InterPro" id="IPR019136">
    <property type="entry name" value="TF_IIIC_su-5_HTH"/>
</dbReference>
<feature type="compositionally biased region" description="Basic and acidic residues" evidence="5">
    <location>
        <begin position="461"/>
        <end position="472"/>
    </location>
</feature>
<evidence type="ECO:0008006" key="10">
    <source>
        <dbReference type="Google" id="ProtNLM"/>
    </source>
</evidence>
<feature type="region of interest" description="Disordered" evidence="5">
    <location>
        <begin position="432"/>
        <end position="490"/>
    </location>
</feature>
<evidence type="ECO:0000256" key="2">
    <source>
        <dbReference type="ARBA" id="ARBA00023125"/>
    </source>
</evidence>
<dbReference type="OrthoDB" id="5598268at2759"/>
<dbReference type="Gene3D" id="3.30.200.160">
    <property type="entry name" value="TFIIIC, subcomplex tauA, subunit Sfc1, barrel domain"/>
    <property type="match status" value="1"/>
</dbReference>
<evidence type="ECO:0000313" key="8">
    <source>
        <dbReference type="EnsemblMetazoa" id="CLYHEMP011069.1"/>
    </source>
</evidence>
<dbReference type="GO" id="GO:0000127">
    <property type="term" value="C:transcription factor TFIIIC complex"/>
    <property type="evidence" value="ECO:0007669"/>
    <property type="project" value="InterPro"/>
</dbReference>
<dbReference type="GeneID" id="136815116"/>
<keyword evidence="2" id="KW-0238">DNA-binding</keyword>
<keyword evidence="9" id="KW-1185">Reference proteome</keyword>
<feature type="domain" description="Transcription factor IIIC subunit Tfc1/Sfc1 triple barrel" evidence="7">
    <location>
        <begin position="26"/>
        <end position="124"/>
    </location>
</feature>
<dbReference type="RefSeq" id="XP_066927657.1">
    <property type="nucleotide sequence ID" value="XM_067071556.1"/>
</dbReference>
<reference evidence="8" key="1">
    <citation type="submission" date="2021-01" db="UniProtKB">
        <authorList>
            <consortium name="EnsemblMetazoa"/>
        </authorList>
    </citation>
    <scope>IDENTIFICATION</scope>
</reference>
<dbReference type="EnsemblMetazoa" id="CLYHEMT011069.1">
    <property type="protein sequence ID" value="CLYHEMP011069.1"/>
    <property type="gene ID" value="CLYHEMG011069"/>
</dbReference>
<keyword evidence="3" id="KW-0804">Transcription</keyword>
<evidence type="ECO:0000259" key="6">
    <source>
        <dbReference type="Pfam" id="PF09734"/>
    </source>
</evidence>
<dbReference type="GO" id="GO:0006384">
    <property type="term" value="P:transcription initiation at RNA polymerase III promoter"/>
    <property type="evidence" value="ECO:0007669"/>
    <property type="project" value="InterPro"/>
</dbReference>
<dbReference type="InterPro" id="IPR042536">
    <property type="entry name" value="TFIIIC_tauA_Sfc1"/>
</dbReference>
<name>A0A7M5WMA5_9CNID</name>
<evidence type="ECO:0000256" key="1">
    <source>
        <dbReference type="ARBA" id="ARBA00004123"/>
    </source>
</evidence>
<evidence type="ECO:0000259" key="7">
    <source>
        <dbReference type="Pfam" id="PF17682"/>
    </source>
</evidence>
<sequence>MEVKIEDEIQNDPSRFKKVTTKRLVFIEYPGFIKNVDKMLATLGGEEKISETYRSGKQRLQMTYRPEDLNAHNACADLLPFTGLLLKVRRRRKKGTDEFEYEQDIVGISRDRYRFQTLMDYQYLTPEPLWNYFKSIHTSELGNTDFPPYFAPPVFARLDSAGVYQYKPDLVTGIKTVAKAPEIGIDSIRKRRHTESMAALYSSADVPSKPTEKACTIIENLNKGPDADAIKQLELMFNERPLWSKLAISCLVDVTPERLKKVLQYFAYYWLSGPWRTLWCRMGYDPRKDPKAKRYQMVEFRLRRSKENKKCYKMMVPARRSNKDYLPRNLRNIVSRAPASKSVLAACNEPENKEEGDKEPYIFHPNKMIHSRSMMLQLCDIHDPAVQKIIVENDGMETRCDEREGWFPQGTMGRIRNEMTKTVDAYFERQYEKQKSENLSSDKTGGGEAGVHSDVQGEGGGVKEEERFREGALYDEDMYERDTEPPSSTQMLSYTQMLQGDDDYSMDTGQFYDEEEFNVYA</sequence>
<evidence type="ECO:0000256" key="5">
    <source>
        <dbReference type="SAM" id="MobiDB-lite"/>
    </source>
</evidence>
<feature type="domain" description="Transcription factor IIIC subunit 5 HTH" evidence="6">
    <location>
        <begin position="150"/>
        <end position="301"/>
    </location>
</feature>
<comment type="subcellular location">
    <subcellularLocation>
        <location evidence="1">Nucleus</location>
    </subcellularLocation>
</comment>
<evidence type="ECO:0000256" key="3">
    <source>
        <dbReference type="ARBA" id="ARBA00023163"/>
    </source>
</evidence>
<dbReference type="PANTHER" id="PTHR13230:SF5">
    <property type="entry name" value="GENERAL TRANSCRIPTION FACTOR 3C POLYPEPTIDE 5"/>
    <property type="match status" value="1"/>
</dbReference>
<protein>
    <recommendedName>
        <fullName evidence="10">General transcription factor 3C polypeptide 5</fullName>
    </recommendedName>
</protein>
<dbReference type="InterPro" id="IPR041499">
    <property type="entry name" value="Tfc1/Sfc1_N"/>
</dbReference>
<dbReference type="Proteomes" id="UP000594262">
    <property type="component" value="Unplaced"/>
</dbReference>
<proteinExistence type="predicted"/>
<dbReference type="EnsemblMetazoa" id="CLYHEMT011069.2">
    <property type="protein sequence ID" value="CLYHEMP011069.2"/>
    <property type="gene ID" value="CLYHEMG011069"/>
</dbReference>
<evidence type="ECO:0000313" key="9">
    <source>
        <dbReference type="Proteomes" id="UP000594262"/>
    </source>
</evidence>
<evidence type="ECO:0000256" key="4">
    <source>
        <dbReference type="ARBA" id="ARBA00023242"/>
    </source>
</evidence>
<dbReference type="GO" id="GO:0005634">
    <property type="term" value="C:nucleus"/>
    <property type="evidence" value="ECO:0007669"/>
    <property type="project" value="UniProtKB-SubCell"/>
</dbReference>
<dbReference type="AlphaFoldDB" id="A0A7M5WMA5"/>
<dbReference type="GO" id="GO:0001003">
    <property type="term" value="F:RNA polymerase III type 2 promoter sequence-specific DNA binding"/>
    <property type="evidence" value="ECO:0007669"/>
    <property type="project" value="TreeGrafter"/>
</dbReference>
<accession>A0A7M5WMA5</accession>
<dbReference type="PANTHER" id="PTHR13230">
    <property type="entry name" value="GENERAL TRANSCRIPTION FACTOR IIIC, POLYPEPTIDE 5"/>
    <property type="match status" value="1"/>
</dbReference>
<dbReference type="Pfam" id="PF17682">
    <property type="entry name" value="Tau95_N"/>
    <property type="match status" value="1"/>
</dbReference>
<dbReference type="InterPro" id="IPR040454">
    <property type="entry name" value="TF_IIIC_Tfc1/Sfc1"/>
</dbReference>
<organism evidence="8 9">
    <name type="scientific">Clytia hemisphaerica</name>
    <dbReference type="NCBI Taxonomy" id="252671"/>
    <lineage>
        <taxon>Eukaryota</taxon>
        <taxon>Metazoa</taxon>
        <taxon>Cnidaria</taxon>
        <taxon>Hydrozoa</taxon>
        <taxon>Hydroidolina</taxon>
        <taxon>Leptothecata</taxon>
        <taxon>Obeliida</taxon>
        <taxon>Clytiidae</taxon>
        <taxon>Clytia</taxon>
    </lineage>
</organism>
<dbReference type="GO" id="GO:0001002">
    <property type="term" value="F:RNA polymerase III type 1 promoter sequence-specific DNA binding"/>
    <property type="evidence" value="ECO:0007669"/>
    <property type="project" value="TreeGrafter"/>
</dbReference>
<keyword evidence="4" id="KW-0539">Nucleus</keyword>
<dbReference type="Pfam" id="PF09734">
    <property type="entry name" value="Tau95"/>
    <property type="match status" value="1"/>
</dbReference>